<keyword evidence="2 6" id="KW-0812">Transmembrane</keyword>
<feature type="transmembrane region" description="Helical" evidence="6">
    <location>
        <begin position="6"/>
        <end position="27"/>
    </location>
</feature>
<dbReference type="GO" id="GO:0005506">
    <property type="term" value="F:iron ion binding"/>
    <property type="evidence" value="ECO:0007669"/>
    <property type="project" value="InterPro"/>
</dbReference>
<evidence type="ECO:0000256" key="5">
    <source>
        <dbReference type="ARBA" id="ARBA00023136"/>
    </source>
</evidence>
<evidence type="ECO:0000259" key="7">
    <source>
        <dbReference type="Pfam" id="PF04116"/>
    </source>
</evidence>
<keyword evidence="9" id="KW-1185">Reference proteome</keyword>
<evidence type="ECO:0000313" key="9">
    <source>
        <dbReference type="Proteomes" id="UP000237968"/>
    </source>
</evidence>
<keyword evidence="5 6" id="KW-0472">Membrane</keyword>
<dbReference type="GO" id="GO:0008610">
    <property type="term" value="P:lipid biosynthetic process"/>
    <property type="evidence" value="ECO:0007669"/>
    <property type="project" value="InterPro"/>
</dbReference>
<dbReference type="RefSeq" id="WP_106392200.1">
    <property type="nucleotide sequence ID" value="NZ_PVNK01000138.1"/>
</dbReference>
<dbReference type="GO" id="GO:0006643">
    <property type="term" value="P:membrane lipid metabolic process"/>
    <property type="evidence" value="ECO:0007669"/>
    <property type="project" value="TreeGrafter"/>
</dbReference>
<dbReference type="GO" id="GO:0016020">
    <property type="term" value="C:membrane"/>
    <property type="evidence" value="ECO:0007669"/>
    <property type="project" value="GOC"/>
</dbReference>
<dbReference type="GO" id="GO:0050479">
    <property type="term" value="F:glyceryl-ether monooxygenase activity"/>
    <property type="evidence" value="ECO:0007669"/>
    <property type="project" value="TreeGrafter"/>
</dbReference>
<evidence type="ECO:0000256" key="3">
    <source>
        <dbReference type="ARBA" id="ARBA00022989"/>
    </source>
</evidence>
<dbReference type="EMBL" id="PVNK01000138">
    <property type="protein sequence ID" value="PRQ00003.1"/>
    <property type="molecule type" value="Genomic_DNA"/>
</dbReference>
<sequence>MIDYRVVIVLIFIAFALVEIAAGRFLFRDQTTAKDLALDIGAGIGLPVVILPLIMTASAAATEAAAPGSADALAHWPSWAMFLTLLIADDLTQYGWHRLSHSRPKLYLLHRAHHSAEYLSVRVVYRNNLLYYAMMPGLWLSGLLLYLGFAPVYYVYYIAKMAVIIGAHSSVGWDTRLLKSPRRWLRGLMWVVVRTISTPSTHAAHHGKHAADGVTHYKGNYGNFLFLWDVLFGTAKISPDRPAAFGLEEVEPASWVQELLWPFHGRPHAAALAPTQERTPP</sequence>
<evidence type="ECO:0000256" key="2">
    <source>
        <dbReference type="ARBA" id="ARBA00022692"/>
    </source>
</evidence>
<accession>A0A2S9Y4H0</accession>
<dbReference type="Proteomes" id="UP000237968">
    <property type="component" value="Unassembled WGS sequence"/>
</dbReference>
<evidence type="ECO:0000256" key="1">
    <source>
        <dbReference type="ARBA" id="ARBA00004127"/>
    </source>
</evidence>
<dbReference type="PANTHER" id="PTHR21624:SF3">
    <property type="entry name" value="FATTY ACID HYDROXYLASE DOMAIN-CONTAINING PROTEIN"/>
    <property type="match status" value="1"/>
</dbReference>
<comment type="subcellular location">
    <subcellularLocation>
        <location evidence="1">Endomembrane system</location>
        <topology evidence="1">Multi-pass membrane protein</topology>
    </subcellularLocation>
</comment>
<feature type="transmembrane region" description="Helical" evidence="6">
    <location>
        <begin position="129"/>
        <end position="148"/>
    </location>
</feature>
<feature type="domain" description="Fatty acid hydroxylase" evidence="7">
    <location>
        <begin position="83"/>
        <end position="234"/>
    </location>
</feature>
<proteinExistence type="predicted"/>
<dbReference type="PANTHER" id="PTHR21624">
    <property type="entry name" value="STEROL DESATURASE-RELATED PROTEIN"/>
    <property type="match status" value="1"/>
</dbReference>
<dbReference type="InterPro" id="IPR006694">
    <property type="entry name" value="Fatty_acid_hydroxylase"/>
</dbReference>
<evidence type="ECO:0000256" key="4">
    <source>
        <dbReference type="ARBA" id="ARBA00023002"/>
    </source>
</evidence>
<comment type="caution">
    <text evidence="8">The sequence shown here is derived from an EMBL/GenBank/DDBJ whole genome shotgun (WGS) entry which is preliminary data.</text>
</comment>
<evidence type="ECO:0000313" key="8">
    <source>
        <dbReference type="EMBL" id="PRQ00003.1"/>
    </source>
</evidence>
<dbReference type="GO" id="GO:0012505">
    <property type="term" value="C:endomembrane system"/>
    <property type="evidence" value="ECO:0007669"/>
    <property type="project" value="UniProtKB-SubCell"/>
</dbReference>
<name>A0A2S9Y4H0_9BACT</name>
<dbReference type="OrthoDB" id="5291790at2"/>
<protein>
    <submittedName>
        <fullName evidence="8">Fatty acid hydroxylase superfamily protein</fullName>
    </submittedName>
</protein>
<gene>
    <name evidence="8" type="ORF">ENSA5_28170</name>
</gene>
<dbReference type="InterPro" id="IPR051689">
    <property type="entry name" value="Sterol_desaturase/TMEM195"/>
</dbReference>
<feature type="transmembrane region" description="Helical" evidence="6">
    <location>
        <begin position="36"/>
        <end position="56"/>
    </location>
</feature>
<keyword evidence="4" id="KW-0560">Oxidoreductase</keyword>
<dbReference type="AlphaFoldDB" id="A0A2S9Y4H0"/>
<dbReference type="Pfam" id="PF04116">
    <property type="entry name" value="FA_hydroxylase"/>
    <property type="match status" value="1"/>
</dbReference>
<keyword evidence="3 6" id="KW-1133">Transmembrane helix</keyword>
<reference evidence="8 9" key="1">
    <citation type="submission" date="2018-03" db="EMBL/GenBank/DDBJ databases">
        <title>Draft Genome Sequences of the Obligatory Marine Myxobacteria Enhygromyxa salina SWB005.</title>
        <authorList>
            <person name="Poehlein A."/>
            <person name="Moghaddam J.A."/>
            <person name="Harms H."/>
            <person name="Alanjari M."/>
            <person name="Koenig G.M."/>
            <person name="Daniel R."/>
            <person name="Schaeberle T.F."/>
        </authorList>
    </citation>
    <scope>NUCLEOTIDE SEQUENCE [LARGE SCALE GENOMIC DNA]</scope>
    <source>
        <strain evidence="8 9">SWB005</strain>
    </source>
</reference>
<organism evidence="8 9">
    <name type="scientific">Enhygromyxa salina</name>
    <dbReference type="NCBI Taxonomy" id="215803"/>
    <lineage>
        <taxon>Bacteria</taxon>
        <taxon>Pseudomonadati</taxon>
        <taxon>Myxococcota</taxon>
        <taxon>Polyangia</taxon>
        <taxon>Nannocystales</taxon>
        <taxon>Nannocystaceae</taxon>
        <taxon>Enhygromyxa</taxon>
    </lineage>
</organism>
<evidence type="ECO:0000256" key="6">
    <source>
        <dbReference type="SAM" id="Phobius"/>
    </source>
</evidence>